<comment type="similarity">
    <text evidence="2 6">Belongs to the multi antimicrobial extrusion (MATE) (TC 2.A.66.1) family.</text>
</comment>
<feature type="transmembrane region" description="Helical" evidence="6">
    <location>
        <begin position="44"/>
        <end position="64"/>
    </location>
</feature>
<evidence type="ECO:0000256" key="6">
    <source>
        <dbReference type="RuleBase" id="RU004914"/>
    </source>
</evidence>
<feature type="transmembrane region" description="Helical" evidence="6">
    <location>
        <begin position="601"/>
        <end position="620"/>
    </location>
</feature>
<feature type="transmembrane region" description="Helical" evidence="6">
    <location>
        <begin position="661"/>
        <end position="685"/>
    </location>
</feature>
<feature type="transmembrane region" description="Helical" evidence="6">
    <location>
        <begin position="184"/>
        <end position="204"/>
    </location>
</feature>
<evidence type="ECO:0000313" key="8">
    <source>
        <dbReference type="Proteomes" id="UP000316621"/>
    </source>
</evidence>
<accession>A0A4Y7IDI7</accession>
<reference evidence="7 8" key="1">
    <citation type="journal article" date="2018" name="Science">
        <title>The opium poppy genome and morphinan production.</title>
        <authorList>
            <person name="Guo L."/>
            <person name="Winzer T."/>
            <person name="Yang X."/>
            <person name="Li Y."/>
            <person name="Ning Z."/>
            <person name="He Z."/>
            <person name="Teodor R."/>
            <person name="Lu Y."/>
            <person name="Bowser T.A."/>
            <person name="Graham I.A."/>
            <person name="Ye K."/>
        </authorList>
    </citation>
    <scope>NUCLEOTIDE SEQUENCE [LARGE SCALE GENOMIC DNA]</scope>
    <source>
        <strain evidence="8">cv. HN1</strain>
        <tissue evidence="7">Leaves</tissue>
    </source>
</reference>
<feature type="transmembrane region" description="Helical" evidence="6">
    <location>
        <begin position="210"/>
        <end position="232"/>
    </location>
</feature>
<dbReference type="CDD" id="cd13132">
    <property type="entry name" value="MATE_eukaryotic"/>
    <property type="match status" value="2"/>
</dbReference>
<feature type="transmembrane region" description="Helical" evidence="6">
    <location>
        <begin position="568"/>
        <end position="589"/>
    </location>
</feature>
<comment type="subcellular location">
    <subcellularLocation>
        <location evidence="1">Membrane</location>
        <topology evidence="1">Multi-pass membrane protein</topology>
    </subcellularLocation>
</comment>
<dbReference type="GO" id="GO:0042910">
    <property type="term" value="F:xenobiotic transmembrane transporter activity"/>
    <property type="evidence" value="ECO:0007669"/>
    <property type="project" value="InterPro"/>
</dbReference>
<keyword evidence="4 6" id="KW-1133">Transmembrane helix</keyword>
<feature type="transmembrane region" description="Helical" evidence="6">
    <location>
        <begin position="70"/>
        <end position="97"/>
    </location>
</feature>
<feature type="transmembrane region" description="Helical" evidence="6">
    <location>
        <begin position="377"/>
        <end position="400"/>
    </location>
</feature>
<evidence type="ECO:0000313" key="7">
    <source>
        <dbReference type="EMBL" id="RZC46904.1"/>
    </source>
</evidence>
<dbReference type="GO" id="GO:0015297">
    <property type="term" value="F:antiporter activity"/>
    <property type="evidence" value="ECO:0007669"/>
    <property type="project" value="InterPro"/>
</dbReference>
<feature type="transmembrane region" description="Helical" evidence="6">
    <location>
        <begin position="155"/>
        <end position="172"/>
    </location>
</feature>
<feature type="transmembrane region" description="Helical" evidence="6">
    <location>
        <begin position="763"/>
        <end position="787"/>
    </location>
</feature>
<evidence type="ECO:0000256" key="5">
    <source>
        <dbReference type="ARBA" id="ARBA00023136"/>
    </source>
</evidence>
<sequence length="894" mass="98023">MEVEETNSPLLLTTDELKEEYGGDLLEKIWIESKKIWHIAGPAIFSRFAMFSITVITQAFAGHLSDIDLISITIVTLFIITISFGFLLGVASGLETLCGQAYGAKQYQMMGIYLQRSWIVLFFTAILLLPLFIFADPLLRLLGQSNEVAEKAGIVSIWLIPLHFSFAFQFPLQRFLQCQLKNAVIAWVAGFALLLHVFISWLFVYTFNVGLVGTAITLDFSWWVTVLGMYLYMVCGGCPHTWTGFSSQAFSGLWDFFKLSTASGIMLGLENWYYRILIIASASLSSSQVVVNALSICISIYGWESMITLGFFAASGVRVACELGAGNGKAAKFAMKVSLVTSIAVGFFFWLIIMVFNKNLAMIFTSTATVVGAVNEFAAFLAFTVLLNCIQPVLSGVAVGSGWQSSVAYINVVSYYIIGTPLGFFLAWSLHLGIKGLWAGLLTGTVVQTVILIFITIRCDWEKQALETSISLSNGGREEVMRPLLDGNNDYHGQNKNDLAKRVWIESKKLWHIAGPGIFSRISAFSINIIAISFAGHLGMASALETLCGQAYGAKRYHMLGIFMQRSWIVQFVTAILLLPLYFFASPILKLLGQPDDVAELSGLLSLWLIPLHFAYAFQFPLQRFLQSQRKAYVSAWVSLFAVTIHILMSWLFVYKLGVGVIGSCITVSISWWIIDLGLFFYVFCGGCPETWGGFSTEAFSGLWDYFKLSAASGIMLLEIWYYRILTLMTGKLDNVKIAVSALAVWVRVANELGAGNGKAAKFASIVSATTSMIIGLCICTLIMIFHGKLSFLFTSSDVVIQAVDQLTLLLAITILLNSIQPILSGVAVGSGWQASVAYINLGCYYVVGLPLGVTLGWVLHLGVGGIWSGMIGGTAAEKASLRMRMMATPSSKA</sequence>
<dbReference type="AlphaFoldDB" id="A0A4Y7IDI7"/>
<feature type="transmembrane region" description="Helical" evidence="6">
    <location>
        <begin position="337"/>
        <end position="357"/>
    </location>
</feature>
<gene>
    <name evidence="7" type="ORF">C5167_039874</name>
</gene>
<dbReference type="InterPro" id="IPR002528">
    <property type="entry name" value="MATE_fam"/>
</dbReference>
<dbReference type="EMBL" id="CM010715">
    <property type="protein sequence ID" value="RZC46904.1"/>
    <property type="molecule type" value="Genomic_DNA"/>
</dbReference>
<feature type="transmembrane region" description="Helical" evidence="6">
    <location>
        <begin position="407"/>
        <end position="430"/>
    </location>
</feature>
<dbReference type="InterPro" id="IPR045069">
    <property type="entry name" value="MATE_euk"/>
</dbReference>
<feature type="transmembrane region" description="Helical" evidence="6">
    <location>
        <begin position="118"/>
        <end position="135"/>
    </location>
</feature>
<feature type="transmembrane region" description="Helical" evidence="6">
    <location>
        <begin position="706"/>
        <end position="723"/>
    </location>
</feature>
<dbReference type="Gramene" id="RZC46904">
    <property type="protein sequence ID" value="RZC46904"/>
    <property type="gene ID" value="C5167_039874"/>
</dbReference>
<feature type="transmembrane region" description="Helical" evidence="6">
    <location>
        <begin position="632"/>
        <end position="655"/>
    </location>
</feature>
<evidence type="ECO:0000256" key="1">
    <source>
        <dbReference type="ARBA" id="ARBA00004141"/>
    </source>
</evidence>
<feature type="transmembrane region" description="Helical" evidence="6">
    <location>
        <begin position="436"/>
        <end position="457"/>
    </location>
</feature>
<evidence type="ECO:0000256" key="4">
    <source>
        <dbReference type="ARBA" id="ARBA00022989"/>
    </source>
</evidence>
<dbReference type="OMA" id="NPVACIT"/>
<dbReference type="GO" id="GO:1990961">
    <property type="term" value="P:xenobiotic detoxification by transmembrane export across the plasma membrane"/>
    <property type="evidence" value="ECO:0007669"/>
    <property type="project" value="InterPro"/>
</dbReference>
<dbReference type="NCBIfam" id="TIGR00797">
    <property type="entry name" value="matE"/>
    <property type="match status" value="2"/>
</dbReference>
<dbReference type="PANTHER" id="PTHR11206">
    <property type="entry name" value="MULTIDRUG RESISTANCE PROTEIN"/>
    <property type="match status" value="1"/>
</dbReference>
<protein>
    <recommendedName>
        <fullName evidence="6">Protein DETOXIFICATION</fullName>
    </recommendedName>
    <alternativeName>
        <fullName evidence="6">Multidrug and toxic compound extrusion protein</fullName>
    </alternativeName>
</protein>
<dbReference type="Pfam" id="PF01554">
    <property type="entry name" value="MatE"/>
    <property type="match status" value="4"/>
</dbReference>
<evidence type="ECO:0000256" key="3">
    <source>
        <dbReference type="ARBA" id="ARBA00022692"/>
    </source>
</evidence>
<dbReference type="STRING" id="3469.A0A4Y7IDI7"/>
<keyword evidence="8" id="KW-1185">Reference proteome</keyword>
<name>A0A4Y7IDI7_PAPSO</name>
<keyword evidence="5 6" id="KW-0472">Membrane</keyword>
<keyword evidence="3 6" id="KW-0812">Transmembrane</keyword>
<organism evidence="7 8">
    <name type="scientific">Papaver somniferum</name>
    <name type="common">Opium poppy</name>
    <dbReference type="NCBI Taxonomy" id="3469"/>
    <lineage>
        <taxon>Eukaryota</taxon>
        <taxon>Viridiplantae</taxon>
        <taxon>Streptophyta</taxon>
        <taxon>Embryophyta</taxon>
        <taxon>Tracheophyta</taxon>
        <taxon>Spermatophyta</taxon>
        <taxon>Magnoliopsida</taxon>
        <taxon>Ranunculales</taxon>
        <taxon>Papaveraceae</taxon>
        <taxon>Papaveroideae</taxon>
        <taxon>Papaver</taxon>
    </lineage>
</organism>
<dbReference type="GO" id="GO:0016020">
    <property type="term" value="C:membrane"/>
    <property type="evidence" value="ECO:0007669"/>
    <property type="project" value="UniProtKB-SubCell"/>
</dbReference>
<evidence type="ECO:0000256" key="2">
    <source>
        <dbReference type="ARBA" id="ARBA00010199"/>
    </source>
</evidence>
<dbReference type="Proteomes" id="UP000316621">
    <property type="component" value="Chromosome 1"/>
</dbReference>
<feature type="transmembrane region" description="Helical" evidence="6">
    <location>
        <begin position="799"/>
        <end position="820"/>
    </location>
</feature>
<proteinExistence type="inferred from homology"/>